<evidence type="ECO:0000313" key="3">
    <source>
        <dbReference type="Proteomes" id="UP000198577"/>
    </source>
</evidence>
<dbReference type="SUPFAM" id="SSF56784">
    <property type="entry name" value="HAD-like"/>
    <property type="match status" value="1"/>
</dbReference>
<evidence type="ECO:0000313" key="2">
    <source>
        <dbReference type="EMBL" id="SFP86704.1"/>
    </source>
</evidence>
<dbReference type="PANTHER" id="PTHR43316">
    <property type="entry name" value="HYDROLASE, HALOACID DELAHOGENASE-RELATED"/>
    <property type="match status" value="1"/>
</dbReference>
<keyword evidence="1" id="KW-0378">Hydrolase</keyword>
<sequence length="245" mass="28570">MRGVDTFLFDLDGTLLPMDIDEFTVLYFKEMSKVFSDLIEPERLVKYVWAATKEMINNTGQRTNEEVFMESFAKLVGEDKIHIYKDRFDAFYDEGFLNTRKCVGDVPFMRESVRILKEKGYDVAIATNPLFPRKAIVHRIQWAGFKPEDFIYISCYENNRFCKPNVAFYQEVLKDIGKQPHQCIMVGNDVQEDLVAASLGMKTFLITDYLIHRTDEPIESTYKGSYEDFYKFVKQLPAVGKLQYA</sequence>
<accession>A0A1I5TUH6</accession>
<dbReference type="Gene3D" id="1.10.150.520">
    <property type="match status" value="1"/>
</dbReference>
<evidence type="ECO:0000256" key="1">
    <source>
        <dbReference type="ARBA" id="ARBA00022801"/>
    </source>
</evidence>
<dbReference type="SFLD" id="SFLDS00003">
    <property type="entry name" value="Haloacid_Dehalogenase"/>
    <property type="match status" value="1"/>
</dbReference>
<dbReference type="InterPro" id="IPR036412">
    <property type="entry name" value="HAD-like_sf"/>
</dbReference>
<dbReference type="PANTHER" id="PTHR43316:SF3">
    <property type="entry name" value="HALOACID DEHALOGENASE, TYPE II (AFU_ORTHOLOGUE AFUA_2G07750)-RELATED"/>
    <property type="match status" value="1"/>
</dbReference>
<reference evidence="2 3" key="1">
    <citation type="submission" date="2016-10" db="EMBL/GenBank/DDBJ databases">
        <authorList>
            <person name="de Groot N.N."/>
        </authorList>
    </citation>
    <scope>NUCLEOTIDE SEQUENCE [LARGE SCALE GENOMIC DNA]</scope>
    <source>
        <strain evidence="2 3">DSM 20678</strain>
    </source>
</reference>
<dbReference type="AlphaFoldDB" id="A0A1I5TUH6"/>
<dbReference type="EMBL" id="FOXR01000005">
    <property type="protein sequence ID" value="SFP86704.1"/>
    <property type="molecule type" value="Genomic_DNA"/>
</dbReference>
<dbReference type="RefSeq" id="WP_025748390.1">
    <property type="nucleotide sequence ID" value="NZ_FOXR01000005.1"/>
</dbReference>
<dbReference type="SFLD" id="SFLDG01129">
    <property type="entry name" value="C1.5:_HAD__Beta-PGM__Phosphata"/>
    <property type="match status" value="1"/>
</dbReference>
<keyword evidence="3" id="KW-1185">Reference proteome</keyword>
<dbReference type="PRINTS" id="PR00413">
    <property type="entry name" value="HADHALOGNASE"/>
</dbReference>
<dbReference type="GO" id="GO:0016787">
    <property type="term" value="F:hydrolase activity"/>
    <property type="evidence" value="ECO:0007669"/>
    <property type="project" value="UniProtKB-KW"/>
</dbReference>
<dbReference type="Proteomes" id="UP000198577">
    <property type="component" value="Unassembled WGS sequence"/>
</dbReference>
<gene>
    <name evidence="2" type="ORF">SAMN05444406_10563</name>
</gene>
<dbReference type="InterPro" id="IPR006439">
    <property type="entry name" value="HAD-SF_hydro_IA"/>
</dbReference>
<name>A0A1I5TUH6_9FIRM</name>
<organism evidence="2 3">
    <name type="scientific">Caldicoprobacter faecalis</name>
    <dbReference type="NCBI Taxonomy" id="937334"/>
    <lineage>
        <taxon>Bacteria</taxon>
        <taxon>Bacillati</taxon>
        <taxon>Bacillota</taxon>
        <taxon>Clostridia</taxon>
        <taxon>Caldicoprobacterales</taxon>
        <taxon>Caldicoprobacteraceae</taxon>
        <taxon>Caldicoprobacter</taxon>
    </lineage>
</organism>
<dbReference type="STRING" id="937334.SAMN05444406_10563"/>
<protein>
    <submittedName>
        <fullName evidence="2">FMN phosphatase YigB, HAD superfamily</fullName>
    </submittedName>
</protein>
<dbReference type="InterPro" id="IPR023214">
    <property type="entry name" value="HAD_sf"/>
</dbReference>
<dbReference type="Pfam" id="PF00702">
    <property type="entry name" value="Hydrolase"/>
    <property type="match status" value="1"/>
</dbReference>
<dbReference type="Gene3D" id="3.40.50.1000">
    <property type="entry name" value="HAD superfamily/HAD-like"/>
    <property type="match status" value="1"/>
</dbReference>
<proteinExistence type="predicted"/>
<dbReference type="InterPro" id="IPR051540">
    <property type="entry name" value="S-2-haloacid_dehalogenase"/>
</dbReference>